<feature type="chain" id="PRO_5045221354" evidence="2">
    <location>
        <begin position="29"/>
        <end position="90"/>
    </location>
</feature>
<dbReference type="RefSeq" id="WP_381835262.1">
    <property type="nucleotide sequence ID" value="NZ_JBHTCF010000013.1"/>
</dbReference>
<gene>
    <name evidence="3" type="ORF">ACFQVC_26850</name>
</gene>
<feature type="compositionally biased region" description="Polar residues" evidence="1">
    <location>
        <begin position="58"/>
        <end position="75"/>
    </location>
</feature>
<accession>A0ABW2JQS5</accession>
<evidence type="ECO:0000313" key="4">
    <source>
        <dbReference type="Proteomes" id="UP001596523"/>
    </source>
</evidence>
<name>A0ABW2JQS5_9ACTN</name>
<protein>
    <submittedName>
        <fullName evidence="3">Uncharacterized protein</fullName>
    </submittedName>
</protein>
<evidence type="ECO:0000256" key="1">
    <source>
        <dbReference type="SAM" id="MobiDB-lite"/>
    </source>
</evidence>
<dbReference type="EMBL" id="JBHTCF010000013">
    <property type="protein sequence ID" value="MFC7307831.1"/>
    <property type="molecule type" value="Genomic_DNA"/>
</dbReference>
<sequence length="90" mass="9183">MTKIVKRAAITSAAVLLGSLAAVGVAQASSGSTPKTDSPHSRTVERPAGTDSIPARQQADTVQPSDPSNKYSQTVERPAGTDSVPGRPAK</sequence>
<feature type="signal peptide" evidence="2">
    <location>
        <begin position="1"/>
        <end position="28"/>
    </location>
</feature>
<feature type="region of interest" description="Disordered" evidence="1">
    <location>
        <begin position="25"/>
        <end position="90"/>
    </location>
</feature>
<reference evidence="4" key="1">
    <citation type="journal article" date="2019" name="Int. J. Syst. Evol. Microbiol.">
        <title>The Global Catalogue of Microorganisms (GCM) 10K type strain sequencing project: providing services to taxonomists for standard genome sequencing and annotation.</title>
        <authorList>
            <consortium name="The Broad Institute Genomics Platform"/>
            <consortium name="The Broad Institute Genome Sequencing Center for Infectious Disease"/>
            <person name="Wu L."/>
            <person name="Ma J."/>
        </authorList>
    </citation>
    <scope>NUCLEOTIDE SEQUENCE [LARGE SCALE GENOMIC DNA]</scope>
    <source>
        <strain evidence="4">SYNS20</strain>
    </source>
</reference>
<evidence type="ECO:0000313" key="3">
    <source>
        <dbReference type="EMBL" id="MFC7307831.1"/>
    </source>
</evidence>
<keyword evidence="2" id="KW-0732">Signal</keyword>
<comment type="caution">
    <text evidence="3">The sequence shown here is derived from an EMBL/GenBank/DDBJ whole genome shotgun (WGS) entry which is preliminary data.</text>
</comment>
<keyword evidence="4" id="KW-1185">Reference proteome</keyword>
<proteinExistence type="predicted"/>
<organism evidence="3 4">
    <name type="scientific">Streptomyces monticola</name>
    <dbReference type="NCBI Taxonomy" id="2666263"/>
    <lineage>
        <taxon>Bacteria</taxon>
        <taxon>Bacillati</taxon>
        <taxon>Actinomycetota</taxon>
        <taxon>Actinomycetes</taxon>
        <taxon>Kitasatosporales</taxon>
        <taxon>Streptomycetaceae</taxon>
        <taxon>Streptomyces</taxon>
    </lineage>
</organism>
<evidence type="ECO:0000256" key="2">
    <source>
        <dbReference type="SAM" id="SignalP"/>
    </source>
</evidence>
<dbReference type="Proteomes" id="UP001596523">
    <property type="component" value="Unassembled WGS sequence"/>
</dbReference>